<keyword evidence="11" id="KW-0131">Cell cycle</keyword>
<dbReference type="Proteomes" id="UP001187531">
    <property type="component" value="Unassembled WGS sequence"/>
</dbReference>
<keyword evidence="7" id="KW-0175">Coiled coil</keyword>
<protein>
    <recommendedName>
        <fullName evidence="13">THAP-type domain-containing protein</fullName>
    </recommendedName>
</protein>
<evidence type="ECO:0000256" key="9">
    <source>
        <dbReference type="ARBA" id="ARBA00023163"/>
    </source>
</evidence>
<dbReference type="SMART" id="SM00692">
    <property type="entry name" value="DM3"/>
    <property type="match status" value="1"/>
</dbReference>
<dbReference type="PANTHER" id="PTHR46600">
    <property type="entry name" value="THAP DOMAIN-CONTAINING"/>
    <property type="match status" value="1"/>
</dbReference>
<keyword evidence="8 12" id="KW-0238">DNA-binding</keyword>
<dbReference type="SMART" id="SM00980">
    <property type="entry name" value="THAP"/>
    <property type="match status" value="1"/>
</dbReference>
<keyword evidence="5" id="KW-0862">Zinc</keyword>
<sequence length="244" mass="27624">MGRHCCACSRKVAYGEMVFSFPLDPRRRKQWLDNAGLENVRKLSESQIRNRSLCDKHFSNESFTNKDRVRLLRTAVPTIFSSASKNCRLCRTGPKKQTRLASLEDHNPLENPVSTILGVPVSNEEVGRNIKAEYIYPCDTFCAQLYKQTNPGLSYKLEDNPLVNLPRISVKVEYDSDPLQLEPATTNNKEAEDVFLNCNEQLFGNTNPVPQVKPEDSPFIIDPGKFMVLDPDPLQLDSTVSMTK</sequence>
<dbReference type="Pfam" id="PF05485">
    <property type="entry name" value="THAP"/>
    <property type="match status" value="1"/>
</dbReference>
<organism evidence="14 15">
    <name type="scientific">Artemia franciscana</name>
    <name type="common">Brine shrimp</name>
    <name type="synonym">Artemia sanfranciscana</name>
    <dbReference type="NCBI Taxonomy" id="6661"/>
    <lineage>
        <taxon>Eukaryota</taxon>
        <taxon>Metazoa</taxon>
        <taxon>Ecdysozoa</taxon>
        <taxon>Arthropoda</taxon>
        <taxon>Crustacea</taxon>
        <taxon>Branchiopoda</taxon>
        <taxon>Anostraca</taxon>
        <taxon>Artemiidae</taxon>
        <taxon>Artemia</taxon>
    </lineage>
</organism>
<dbReference type="GO" id="GO:0005654">
    <property type="term" value="C:nucleoplasm"/>
    <property type="evidence" value="ECO:0007669"/>
    <property type="project" value="UniProtKB-SubCell"/>
</dbReference>
<accession>A0AA88L1V5</accession>
<evidence type="ECO:0000256" key="1">
    <source>
        <dbReference type="ARBA" id="ARBA00004642"/>
    </source>
</evidence>
<dbReference type="InterPro" id="IPR006612">
    <property type="entry name" value="THAP_Znf"/>
</dbReference>
<keyword evidence="4 12" id="KW-0863">Zinc-finger</keyword>
<dbReference type="GO" id="GO:0043565">
    <property type="term" value="F:sequence-specific DNA binding"/>
    <property type="evidence" value="ECO:0007669"/>
    <property type="project" value="InterPro"/>
</dbReference>
<evidence type="ECO:0000256" key="3">
    <source>
        <dbReference type="ARBA" id="ARBA00022723"/>
    </source>
</evidence>
<gene>
    <name evidence="14" type="ORF">QYM36_016842</name>
</gene>
<feature type="non-terminal residue" evidence="14">
    <location>
        <position position="244"/>
    </location>
</feature>
<dbReference type="InterPro" id="IPR026516">
    <property type="entry name" value="THAP1/10"/>
</dbReference>
<comment type="similarity">
    <text evidence="2">Belongs to the THAP1 family.</text>
</comment>
<comment type="caution">
    <text evidence="14">The sequence shown here is derived from an EMBL/GenBank/DDBJ whole genome shotgun (WGS) entry which is preliminary data.</text>
</comment>
<evidence type="ECO:0000256" key="4">
    <source>
        <dbReference type="ARBA" id="ARBA00022771"/>
    </source>
</evidence>
<evidence type="ECO:0000259" key="13">
    <source>
        <dbReference type="PROSITE" id="PS50950"/>
    </source>
</evidence>
<feature type="domain" description="THAP-type" evidence="13">
    <location>
        <begin position="1"/>
        <end position="80"/>
    </location>
</feature>
<evidence type="ECO:0000256" key="12">
    <source>
        <dbReference type="PROSITE-ProRule" id="PRU00309"/>
    </source>
</evidence>
<evidence type="ECO:0000256" key="11">
    <source>
        <dbReference type="ARBA" id="ARBA00023306"/>
    </source>
</evidence>
<dbReference type="GO" id="GO:0008270">
    <property type="term" value="F:zinc ion binding"/>
    <property type="evidence" value="ECO:0007669"/>
    <property type="project" value="UniProtKB-KW"/>
</dbReference>
<evidence type="ECO:0000313" key="14">
    <source>
        <dbReference type="EMBL" id="KAK2704580.1"/>
    </source>
</evidence>
<dbReference type="EMBL" id="JAVRJZ010000021">
    <property type="protein sequence ID" value="KAK2704580.1"/>
    <property type="molecule type" value="Genomic_DNA"/>
</dbReference>
<evidence type="ECO:0000313" key="15">
    <source>
        <dbReference type="Proteomes" id="UP001187531"/>
    </source>
</evidence>
<keyword evidence="6" id="KW-0805">Transcription regulation</keyword>
<dbReference type="AlphaFoldDB" id="A0AA88L1V5"/>
<dbReference type="SUPFAM" id="SSF57716">
    <property type="entry name" value="Glucocorticoid receptor-like (DNA-binding domain)"/>
    <property type="match status" value="1"/>
</dbReference>
<evidence type="ECO:0000256" key="8">
    <source>
        <dbReference type="ARBA" id="ARBA00023125"/>
    </source>
</evidence>
<keyword evidence="9" id="KW-0804">Transcription</keyword>
<dbReference type="PROSITE" id="PS50950">
    <property type="entry name" value="ZF_THAP"/>
    <property type="match status" value="1"/>
</dbReference>
<evidence type="ECO:0000256" key="2">
    <source>
        <dbReference type="ARBA" id="ARBA00006177"/>
    </source>
</evidence>
<reference evidence="14" key="1">
    <citation type="submission" date="2023-07" db="EMBL/GenBank/DDBJ databases">
        <title>Chromosome-level genome assembly of Artemia franciscana.</title>
        <authorList>
            <person name="Jo E."/>
        </authorList>
    </citation>
    <scope>NUCLEOTIDE SEQUENCE</scope>
    <source>
        <tissue evidence="14">Whole body</tissue>
    </source>
</reference>
<evidence type="ECO:0000256" key="5">
    <source>
        <dbReference type="ARBA" id="ARBA00022833"/>
    </source>
</evidence>
<name>A0AA88L1V5_ARTSF</name>
<keyword evidence="10" id="KW-0539">Nucleus</keyword>
<proteinExistence type="inferred from homology"/>
<dbReference type="PANTHER" id="PTHR46600:SF1">
    <property type="entry name" value="THAP DOMAIN-CONTAINING PROTEIN 1"/>
    <property type="match status" value="1"/>
</dbReference>
<evidence type="ECO:0000256" key="10">
    <source>
        <dbReference type="ARBA" id="ARBA00023242"/>
    </source>
</evidence>
<comment type="subcellular location">
    <subcellularLocation>
        <location evidence="1">Nucleus</location>
        <location evidence="1">Nucleoplasm</location>
    </subcellularLocation>
</comment>
<keyword evidence="3" id="KW-0479">Metal-binding</keyword>
<keyword evidence="15" id="KW-1185">Reference proteome</keyword>
<evidence type="ECO:0000256" key="7">
    <source>
        <dbReference type="ARBA" id="ARBA00023054"/>
    </source>
</evidence>
<evidence type="ECO:0000256" key="6">
    <source>
        <dbReference type="ARBA" id="ARBA00023015"/>
    </source>
</evidence>